<dbReference type="Proteomes" id="UP000606974">
    <property type="component" value="Unassembled WGS sequence"/>
</dbReference>
<dbReference type="Pfam" id="PF01565">
    <property type="entry name" value="FAD_binding_4"/>
    <property type="match status" value="1"/>
</dbReference>
<dbReference type="Gene3D" id="3.30.465.10">
    <property type="match status" value="1"/>
</dbReference>
<name>A0A8H7ARR9_9EURO</name>
<dbReference type="InterPro" id="IPR050416">
    <property type="entry name" value="FAD-linked_Oxidoreductase"/>
</dbReference>
<keyword evidence="2" id="KW-0285">Flavoprotein</keyword>
<gene>
    <name evidence="6" type="ORF">GJ744_002709</name>
</gene>
<dbReference type="GO" id="GO:0071949">
    <property type="term" value="F:FAD binding"/>
    <property type="evidence" value="ECO:0007669"/>
    <property type="project" value="InterPro"/>
</dbReference>
<keyword evidence="7" id="KW-1185">Reference proteome</keyword>
<evidence type="ECO:0000259" key="5">
    <source>
        <dbReference type="PROSITE" id="PS51387"/>
    </source>
</evidence>
<dbReference type="PANTHER" id="PTHR42973">
    <property type="entry name" value="BINDING OXIDOREDUCTASE, PUTATIVE (AFU_ORTHOLOGUE AFUA_1G17690)-RELATED"/>
    <property type="match status" value="1"/>
</dbReference>
<accession>A0A8H7ARR9</accession>
<dbReference type="AlphaFoldDB" id="A0A8H7ARR9"/>
<evidence type="ECO:0000256" key="3">
    <source>
        <dbReference type="ARBA" id="ARBA00022827"/>
    </source>
</evidence>
<dbReference type="GO" id="GO:0016491">
    <property type="term" value="F:oxidoreductase activity"/>
    <property type="evidence" value="ECO:0007669"/>
    <property type="project" value="UniProtKB-KW"/>
</dbReference>
<feature type="domain" description="FAD-binding PCMH-type" evidence="5">
    <location>
        <begin position="125"/>
        <end position="304"/>
    </location>
</feature>
<reference evidence="6" key="1">
    <citation type="submission" date="2020-02" db="EMBL/GenBank/DDBJ databases">
        <authorList>
            <person name="Palmer J.M."/>
        </authorList>
    </citation>
    <scope>NUCLEOTIDE SEQUENCE</scope>
    <source>
        <strain evidence="6">EPUS1.4</strain>
        <tissue evidence="6">Thallus</tissue>
    </source>
</reference>
<dbReference type="InterPro" id="IPR016169">
    <property type="entry name" value="FAD-bd_PCMH_sub2"/>
</dbReference>
<dbReference type="PANTHER" id="PTHR42973:SF13">
    <property type="entry name" value="FAD-BINDING PCMH-TYPE DOMAIN-CONTAINING PROTEIN"/>
    <property type="match status" value="1"/>
</dbReference>
<protein>
    <recommendedName>
        <fullName evidence="5">FAD-binding PCMH-type domain-containing protein</fullName>
    </recommendedName>
</protein>
<dbReference type="SUPFAM" id="SSF56176">
    <property type="entry name" value="FAD-binding/transporter-associated domain-like"/>
    <property type="match status" value="1"/>
</dbReference>
<dbReference type="InterPro" id="IPR006094">
    <property type="entry name" value="Oxid_FAD_bind_N"/>
</dbReference>
<sequence>MRNLKTSNNSGLKCTGRTMQKLDVEETARMLSKSANRDSITSFNTYSFIAYDHQALALDYMQQRYIMWKEWSIVLLSSILVWPRLARGDCTLACKSLLELLPNNVFLPTSPQYASQQQYWSLQQGEVSPACRVAPSSASDVSQIVKKLRGEECPFTVKGGGHTPFAGGSNIQAGITIDFEKMASVSLSTDFKSALIGPGTRWLNAYQYLDPLNLTVLGGRVSDVGVSGLTLGGGISFFSARYGFVCDNVDEFEIVLASGEITDYKPLSQCGSILCTPWRWLEQFWNRNPLHLGHVWTGKSLGRL</sequence>
<dbReference type="PROSITE" id="PS51387">
    <property type="entry name" value="FAD_PCMH"/>
    <property type="match status" value="1"/>
</dbReference>
<dbReference type="OrthoDB" id="2151789at2759"/>
<keyword evidence="4" id="KW-0560">Oxidoreductase</keyword>
<comment type="similarity">
    <text evidence="1">Belongs to the oxygen-dependent FAD-linked oxidoreductase family.</text>
</comment>
<organism evidence="6 7">
    <name type="scientific">Endocarpon pusillum</name>
    <dbReference type="NCBI Taxonomy" id="364733"/>
    <lineage>
        <taxon>Eukaryota</taxon>
        <taxon>Fungi</taxon>
        <taxon>Dikarya</taxon>
        <taxon>Ascomycota</taxon>
        <taxon>Pezizomycotina</taxon>
        <taxon>Eurotiomycetes</taxon>
        <taxon>Chaetothyriomycetidae</taxon>
        <taxon>Verrucariales</taxon>
        <taxon>Verrucariaceae</taxon>
        <taxon>Endocarpon</taxon>
    </lineage>
</organism>
<evidence type="ECO:0000256" key="1">
    <source>
        <dbReference type="ARBA" id="ARBA00005466"/>
    </source>
</evidence>
<keyword evidence="3" id="KW-0274">FAD</keyword>
<dbReference type="InterPro" id="IPR036318">
    <property type="entry name" value="FAD-bd_PCMH-like_sf"/>
</dbReference>
<evidence type="ECO:0000256" key="4">
    <source>
        <dbReference type="ARBA" id="ARBA00023002"/>
    </source>
</evidence>
<comment type="caution">
    <text evidence="6">The sequence shown here is derived from an EMBL/GenBank/DDBJ whole genome shotgun (WGS) entry which is preliminary data.</text>
</comment>
<evidence type="ECO:0000313" key="7">
    <source>
        <dbReference type="Proteomes" id="UP000606974"/>
    </source>
</evidence>
<evidence type="ECO:0000313" key="6">
    <source>
        <dbReference type="EMBL" id="KAF7511996.1"/>
    </source>
</evidence>
<proteinExistence type="inferred from homology"/>
<dbReference type="InterPro" id="IPR016166">
    <property type="entry name" value="FAD-bd_PCMH"/>
</dbReference>
<evidence type="ECO:0000256" key="2">
    <source>
        <dbReference type="ARBA" id="ARBA00022630"/>
    </source>
</evidence>
<dbReference type="EMBL" id="JAACFV010000015">
    <property type="protein sequence ID" value="KAF7511996.1"/>
    <property type="molecule type" value="Genomic_DNA"/>
</dbReference>